<proteinExistence type="predicted"/>
<dbReference type="InterPro" id="IPR012337">
    <property type="entry name" value="RNaseH-like_sf"/>
</dbReference>
<dbReference type="GeneID" id="140012744"/>
<accession>A0ABM4VC84</accession>
<dbReference type="Gene3D" id="3.30.420.10">
    <property type="entry name" value="Ribonuclease H-like superfamily/Ribonuclease H"/>
    <property type="match status" value="1"/>
</dbReference>
<gene>
    <name evidence="3" type="primary">LOC140012744</name>
</gene>
<protein>
    <recommendedName>
        <fullName evidence="1">Integrase catalytic domain-containing protein</fullName>
    </recommendedName>
</protein>
<evidence type="ECO:0000259" key="1">
    <source>
        <dbReference type="PROSITE" id="PS50994"/>
    </source>
</evidence>
<organism evidence="2 3">
    <name type="scientific">Coffea arabica</name>
    <name type="common">Arabian coffee</name>
    <dbReference type="NCBI Taxonomy" id="13443"/>
    <lineage>
        <taxon>Eukaryota</taxon>
        <taxon>Viridiplantae</taxon>
        <taxon>Streptophyta</taxon>
        <taxon>Embryophyta</taxon>
        <taxon>Tracheophyta</taxon>
        <taxon>Spermatophyta</taxon>
        <taxon>Magnoliopsida</taxon>
        <taxon>eudicotyledons</taxon>
        <taxon>Gunneridae</taxon>
        <taxon>Pentapetalae</taxon>
        <taxon>asterids</taxon>
        <taxon>lamiids</taxon>
        <taxon>Gentianales</taxon>
        <taxon>Rubiaceae</taxon>
        <taxon>Ixoroideae</taxon>
        <taxon>Gardenieae complex</taxon>
        <taxon>Bertiereae - Coffeeae clade</taxon>
        <taxon>Coffeeae</taxon>
        <taxon>Coffea</taxon>
    </lineage>
</organism>
<name>A0ABM4VC84_COFAR</name>
<keyword evidence="2" id="KW-1185">Reference proteome</keyword>
<evidence type="ECO:0000313" key="3">
    <source>
        <dbReference type="RefSeq" id="XP_071917139.1"/>
    </source>
</evidence>
<dbReference type="RefSeq" id="XP_071917139.1">
    <property type="nucleotide sequence ID" value="XM_072061038.1"/>
</dbReference>
<reference evidence="3" key="1">
    <citation type="submission" date="2025-08" db="UniProtKB">
        <authorList>
            <consortium name="RefSeq"/>
        </authorList>
    </citation>
    <scope>IDENTIFICATION</scope>
    <source>
        <tissue evidence="3">Leaves</tissue>
    </source>
</reference>
<dbReference type="InterPro" id="IPR036397">
    <property type="entry name" value="RNaseH_sf"/>
</dbReference>
<dbReference type="Proteomes" id="UP001652660">
    <property type="component" value="Chromosome 8e"/>
</dbReference>
<dbReference type="SUPFAM" id="SSF53098">
    <property type="entry name" value="Ribonuclease H-like"/>
    <property type="match status" value="1"/>
</dbReference>
<dbReference type="PROSITE" id="PS50994">
    <property type="entry name" value="INTEGRASE"/>
    <property type="match status" value="1"/>
</dbReference>
<sequence length="221" mass="25548">MPYFQTHPIVVVTDQPLKQILFRPDMSGRMVKWVLELSEYDLDFQPRTTIKTQALADFIAEDNGRQFAENSFRNWCAELRIQQHFTFVGHSQANGQVKNVNRTILQRLKTRIGSIRIGWMDELPSIFWTYQTTPRTATQETLFVLTYGAEAVIPANIGLPSGRVQNFIAQGNEGKMRFNLDLLEQKREEAFIRIAKYKGQVARHYNARARHLSFKSGDLVL</sequence>
<dbReference type="PANTHER" id="PTHR48475:SF2">
    <property type="entry name" value="RIBONUCLEASE H"/>
    <property type="match status" value="1"/>
</dbReference>
<dbReference type="InterPro" id="IPR001584">
    <property type="entry name" value="Integrase_cat-core"/>
</dbReference>
<dbReference type="PANTHER" id="PTHR48475">
    <property type="entry name" value="RIBONUCLEASE H"/>
    <property type="match status" value="1"/>
</dbReference>
<evidence type="ECO:0000313" key="2">
    <source>
        <dbReference type="Proteomes" id="UP001652660"/>
    </source>
</evidence>
<feature type="domain" description="Integrase catalytic" evidence="1">
    <location>
        <begin position="1"/>
        <end position="162"/>
    </location>
</feature>